<dbReference type="STRING" id="1186196.SAMN04489841_4677"/>
<keyword evidence="3" id="KW-1185">Reference proteome</keyword>
<dbReference type="OrthoDB" id="269729at2157"/>
<protein>
    <recommendedName>
        <fullName evidence="4">CHAT domain-containing protein</fullName>
    </recommendedName>
</protein>
<dbReference type="AlphaFoldDB" id="A0A1H9SDR6"/>
<evidence type="ECO:0008006" key="4">
    <source>
        <dbReference type="Google" id="ProtNLM"/>
    </source>
</evidence>
<evidence type="ECO:0000256" key="1">
    <source>
        <dbReference type="SAM" id="MobiDB-lite"/>
    </source>
</evidence>
<dbReference type="RefSeq" id="WP_090622689.1">
    <property type="nucleotide sequence ID" value="NZ_FOFD01000008.1"/>
</dbReference>
<feature type="compositionally biased region" description="Polar residues" evidence="1">
    <location>
        <begin position="374"/>
        <end position="386"/>
    </location>
</feature>
<sequence length="692" mass="75926">MTITFSETTAPPGLEVHDSIEQRRLQVETSGPVSPEEIEPAGFCFPVDTTCVIETDELVFDQPYSVTIHDRTGQSDASFDTGETIRLDDELQFIGLSGPIKLYCRIDVAGTIDVGVTSVRITLDREVSIELGMRSLHERPAATITTPPDVESMMAAVSALPSALKTTTAERTWPTLRGHPPLIELGDDLEIPDAVSAPDGDVTLTVPPDRLSLYRAAPLAFFLGATVRPGSRPALEAGRFERALPTDGPEFENTIARLLKRFFFLECLTRTEGIFRYELHERRELEPELPYDLADIYEADLPARLERYLDVPAERLEPYIPRWPLTAHVPDDPDTVELLPFLVNELGIVRDSRGEQPETIPGSGELSGLVRSATRASGPSESSGLDRSSFVVPAVTDESVEHAWFGDGIPQRASKATLEAYRNQMARDARNESIEILLVCNDARMIDEHDLLDGAYGNRELLPFEIRSAFGVDTDQLAELLTDGGYDFFHYIGHATEDGLRCPDGELDVRTLPSVDVGVFFLNACRSYEQGLALTRRGAFGGVSTYADVNNDHAVDAGETMARLLNRGFSLRGALEIARANSLLGDQYLIVGDGSADIAQSDGGAPAVIELERSADGFDFAIRSYSTKEFKLGTATESTLHTVSDRHLSPGVTPFSNVTRDSLHEYITWTELPLIVDDELQWNDGIGPALID</sequence>
<reference evidence="3" key="1">
    <citation type="submission" date="2016-10" db="EMBL/GenBank/DDBJ databases">
        <authorList>
            <person name="Varghese N."/>
            <person name="Submissions S."/>
        </authorList>
    </citation>
    <scope>NUCLEOTIDE SEQUENCE [LARGE SCALE GENOMIC DNA]</scope>
    <source>
        <strain evidence="3">DSM 25055</strain>
    </source>
</reference>
<accession>A0A1H9SDR6</accession>
<gene>
    <name evidence="2" type="ORF">SAMN04489841_4677</name>
</gene>
<organism evidence="2 3">
    <name type="scientific">Natrinema salaciae</name>
    <dbReference type="NCBI Taxonomy" id="1186196"/>
    <lineage>
        <taxon>Archaea</taxon>
        <taxon>Methanobacteriati</taxon>
        <taxon>Methanobacteriota</taxon>
        <taxon>Stenosarchaea group</taxon>
        <taxon>Halobacteria</taxon>
        <taxon>Halobacteriales</taxon>
        <taxon>Natrialbaceae</taxon>
        <taxon>Natrinema</taxon>
    </lineage>
</organism>
<dbReference type="Proteomes" id="UP000199114">
    <property type="component" value="Unassembled WGS sequence"/>
</dbReference>
<feature type="region of interest" description="Disordered" evidence="1">
    <location>
        <begin position="353"/>
        <end position="388"/>
    </location>
</feature>
<evidence type="ECO:0000313" key="2">
    <source>
        <dbReference type="EMBL" id="SER82725.1"/>
    </source>
</evidence>
<proteinExistence type="predicted"/>
<name>A0A1H9SDR6_9EURY</name>
<evidence type="ECO:0000313" key="3">
    <source>
        <dbReference type="Proteomes" id="UP000199114"/>
    </source>
</evidence>
<dbReference type="EMBL" id="FOFD01000008">
    <property type="protein sequence ID" value="SER82725.1"/>
    <property type="molecule type" value="Genomic_DNA"/>
</dbReference>